<dbReference type="GO" id="GO:0031261">
    <property type="term" value="C:DNA replication preinitiation complex"/>
    <property type="evidence" value="ECO:0007669"/>
    <property type="project" value="TreeGrafter"/>
</dbReference>
<name>A0AAW2W2K7_SESRA</name>
<dbReference type="InterPro" id="IPR003874">
    <property type="entry name" value="CDC45"/>
</dbReference>
<keyword evidence="3" id="KW-0235">DNA replication</keyword>
<dbReference type="GO" id="GO:0006270">
    <property type="term" value="P:DNA replication initiation"/>
    <property type="evidence" value="ECO:0007669"/>
    <property type="project" value="InterPro"/>
</dbReference>
<dbReference type="PANTHER" id="PTHR10507">
    <property type="entry name" value="CDC45-RELATED PROTEIN"/>
    <property type="match status" value="1"/>
</dbReference>
<dbReference type="AlphaFoldDB" id="A0AAW2W2K7"/>
<evidence type="ECO:0000256" key="4">
    <source>
        <dbReference type="ARBA" id="ARBA00023242"/>
    </source>
</evidence>
<keyword evidence="4" id="KW-0539">Nucleus</keyword>
<organism evidence="7">
    <name type="scientific">Sesamum radiatum</name>
    <name type="common">Black benniseed</name>
    <dbReference type="NCBI Taxonomy" id="300843"/>
    <lineage>
        <taxon>Eukaryota</taxon>
        <taxon>Viridiplantae</taxon>
        <taxon>Streptophyta</taxon>
        <taxon>Embryophyta</taxon>
        <taxon>Tracheophyta</taxon>
        <taxon>Spermatophyta</taxon>
        <taxon>Magnoliopsida</taxon>
        <taxon>eudicotyledons</taxon>
        <taxon>Gunneridae</taxon>
        <taxon>Pentapetalae</taxon>
        <taxon>asterids</taxon>
        <taxon>lamiids</taxon>
        <taxon>Lamiales</taxon>
        <taxon>Pedaliaceae</taxon>
        <taxon>Sesamum</taxon>
    </lineage>
</organism>
<dbReference type="PANTHER" id="PTHR10507:SF0">
    <property type="entry name" value="CELL DIVISION CONTROL PROTEIN 45 HOMOLOG"/>
    <property type="match status" value="1"/>
</dbReference>
<reference evidence="7" key="2">
    <citation type="journal article" date="2024" name="Plant">
        <title>Genomic evolution and insights into agronomic trait innovations of Sesamum species.</title>
        <authorList>
            <person name="Miao H."/>
            <person name="Wang L."/>
            <person name="Qu L."/>
            <person name="Liu H."/>
            <person name="Sun Y."/>
            <person name="Le M."/>
            <person name="Wang Q."/>
            <person name="Wei S."/>
            <person name="Zheng Y."/>
            <person name="Lin W."/>
            <person name="Duan Y."/>
            <person name="Cao H."/>
            <person name="Xiong S."/>
            <person name="Wang X."/>
            <person name="Wei L."/>
            <person name="Li C."/>
            <person name="Ma Q."/>
            <person name="Ju M."/>
            <person name="Zhao R."/>
            <person name="Li G."/>
            <person name="Mu C."/>
            <person name="Tian Q."/>
            <person name="Mei H."/>
            <person name="Zhang T."/>
            <person name="Gao T."/>
            <person name="Zhang H."/>
        </authorList>
    </citation>
    <scope>NUCLEOTIDE SEQUENCE</scope>
    <source>
        <strain evidence="7">G02</strain>
    </source>
</reference>
<evidence type="ECO:0000313" key="7">
    <source>
        <dbReference type="EMBL" id="KAL0436174.1"/>
    </source>
</evidence>
<reference evidence="7" key="1">
    <citation type="submission" date="2020-06" db="EMBL/GenBank/DDBJ databases">
        <authorList>
            <person name="Li T."/>
            <person name="Hu X."/>
            <person name="Zhang T."/>
            <person name="Song X."/>
            <person name="Zhang H."/>
            <person name="Dai N."/>
            <person name="Sheng W."/>
            <person name="Hou X."/>
            <person name="Wei L."/>
        </authorList>
    </citation>
    <scope>NUCLEOTIDE SEQUENCE</scope>
    <source>
        <strain evidence="7">G02</strain>
        <tissue evidence="7">Leaf</tissue>
    </source>
</reference>
<evidence type="ECO:0000256" key="6">
    <source>
        <dbReference type="SAM" id="MobiDB-lite"/>
    </source>
</evidence>
<dbReference type="GO" id="GO:0003697">
    <property type="term" value="F:single-stranded DNA binding"/>
    <property type="evidence" value="ECO:0007669"/>
    <property type="project" value="TreeGrafter"/>
</dbReference>
<accession>A0AAW2W2K7</accession>
<evidence type="ECO:0000256" key="5">
    <source>
        <dbReference type="ARBA" id="ARBA00023306"/>
    </source>
</evidence>
<feature type="compositionally biased region" description="Acidic residues" evidence="6">
    <location>
        <begin position="159"/>
        <end position="182"/>
    </location>
</feature>
<keyword evidence="5" id="KW-0131">Cell cycle</keyword>
<dbReference type="Pfam" id="PF02724">
    <property type="entry name" value="CDC45"/>
    <property type="match status" value="2"/>
</dbReference>
<comment type="caution">
    <text evidence="7">The sequence shown here is derived from an EMBL/GenBank/DDBJ whole genome shotgun (WGS) entry which is preliminary data.</text>
</comment>
<proteinExistence type="inferred from homology"/>
<dbReference type="EMBL" id="JACGWJ010000002">
    <property type="protein sequence ID" value="KAL0436174.1"/>
    <property type="molecule type" value="Genomic_DNA"/>
</dbReference>
<dbReference type="GO" id="GO:0051301">
    <property type="term" value="P:cell division"/>
    <property type="evidence" value="ECO:0007669"/>
    <property type="project" value="UniProtKB-KW"/>
</dbReference>
<protein>
    <submittedName>
        <fullName evidence="7">Cell division control protein 45</fullName>
    </submittedName>
</protein>
<evidence type="ECO:0000256" key="2">
    <source>
        <dbReference type="ARBA" id="ARBA00010727"/>
    </source>
</evidence>
<comment type="similarity">
    <text evidence="2">Belongs to the CDC45 family.</text>
</comment>
<feature type="region of interest" description="Disordered" evidence="6">
    <location>
        <begin position="157"/>
        <end position="196"/>
    </location>
</feature>
<dbReference type="GO" id="GO:0000727">
    <property type="term" value="P:double-strand break repair via break-induced replication"/>
    <property type="evidence" value="ECO:0007669"/>
    <property type="project" value="TreeGrafter"/>
</dbReference>
<gene>
    <name evidence="7" type="ORF">Sradi_0325300</name>
</gene>
<sequence>MVREQSIESFYTRLRESAIASASCAPLLIFPSTSDVDSLCALKIIGHVLESDSIRYACYPVSSFKEIHKYAGPNLTSSSDEPITILLINWGCHRDLRRDLEIGPSARVFVVDSHRPIHLHNLSDQNDRVVVLYTRDDEHQADLAYDFDVSALANASDLNSDDEVEDDSDSEDENESDNEDEGGGGSRKRRRVSEENESNPVKLFRKLKREYYYMGTFHGKPSGCLMYELSHSLRKNKNELLWLACVALTDQFVHERLTDERYQAGVMELEQHINSSGNLDAVTSVTLKDGTKVTVPDSSRISYEDEPRLICGCCIWTALLESSLESDGSSGSKQFGIAYDALSLNKLDKLETGMRQAIKVQRAVLRQGSTAITKKGSIRSGSKFRWVKLEDSADTKLLCHPQALTKFGYFLMDALREKGARMKPLICVCYTQEQKKVLIVGICGKPRLGAVQGNAFGIAFRSAAEETGAEYFHELFESSWIVLEAVAVNSFMIRLTEKLL</sequence>
<dbReference type="GO" id="GO:0003688">
    <property type="term" value="F:DNA replication origin binding"/>
    <property type="evidence" value="ECO:0007669"/>
    <property type="project" value="TreeGrafter"/>
</dbReference>
<evidence type="ECO:0000256" key="1">
    <source>
        <dbReference type="ARBA" id="ARBA00004123"/>
    </source>
</evidence>
<evidence type="ECO:0000256" key="3">
    <source>
        <dbReference type="ARBA" id="ARBA00022705"/>
    </source>
</evidence>
<dbReference type="GO" id="GO:1902977">
    <property type="term" value="P:mitotic DNA replication preinitiation complex assembly"/>
    <property type="evidence" value="ECO:0007669"/>
    <property type="project" value="TreeGrafter"/>
</dbReference>
<comment type="subcellular location">
    <subcellularLocation>
        <location evidence="1">Nucleus</location>
    </subcellularLocation>
</comment>
<keyword evidence="7" id="KW-0132">Cell division</keyword>
<dbReference type="GO" id="GO:0003682">
    <property type="term" value="F:chromatin binding"/>
    <property type="evidence" value="ECO:0007669"/>
    <property type="project" value="TreeGrafter"/>
</dbReference>